<reference evidence="1 2" key="1">
    <citation type="journal article" date="2016" name="Nat. Commun.">
        <title>Thousands of microbial genomes shed light on interconnected biogeochemical processes in an aquifer system.</title>
        <authorList>
            <person name="Anantharaman K."/>
            <person name="Brown C.T."/>
            <person name="Hug L.A."/>
            <person name="Sharon I."/>
            <person name="Castelle C.J."/>
            <person name="Probst A.J."/>
            <person name="Thomas B.C."/>
            <person name="Singh A."/>
            <person name="Wilkins M.J."/>
            <person name="Karaoz U."/>
            <person name="Brodie E.L."/>
            <person name="Williams K.H."/>
            <person name="Hubbard S.S."/>
            <person name="Banfield J.F."/>
        </authorList>
    </citation>
    <scope>NUCLEOTIDE SEQUENCE [LARGE SCALE GENOMIC DNA]</scope>
</reference>
<proteinExistence type="predicted"/>
<dbReference type="AlphaFoldDB" id="A0A1F5Y158"/>
<dbReference type="GO" id="GO:0004089">
    <property type="term" value="F:carbonate dehydratase activity"/>
    <property type="evidence" value="ECO:0007669"/>
    <property type="project" value="InterPro"/>
</dbReference>
<dbReference type="Gene3D" id="3.40.1050.10">
    <property type="entry name" value="Carbonic anhydrase"/>
    <property type="match status" value="1"/>
</dbReference>
<sequence length="117" mass="13524">MAYHADAVMLWCFDARFSVALDSLIKKKKLKMPDIIKVAGGAKDIKHPYLLSQIEKSFRLHHPKEIYLMVHEKCGAYGGRAYDQKKELARSGKILESFLKKKGIRAKIHKVFERLPR</sequence>
<comment type="caution">
    <text evidence="1">The sequence shown here is derived from an EMBL/GenBank/DDBJ whole genome shotgun (WGS) entry which is preliminary data.</text>
</comment>
<evidence type="ECO:0000313" key="1">
    <source>
        <dbReference type="EMBL" id="OGF93870.1"/>
    </source>
</evidence>
<accession>A0A1F5Y158</accession>
<dbReference type="SUPFAM" id="SSF53056">
    <property type="entry name" value="beta-carbonic anhydrase, cab"/>
    <property type="match status" value="1"/>
</dbReference>
<gene>
    <name evidence="1" type="ORF">A3G54_03880</name>
</gene>
<organism evidence="1 2">
    <name type="scientific">Candidatus Giovannonibacteria bacterium RIFCSPLOWO2_12_FULL_44_15</name>
    <dbReference type="NCBI Taxonomy" id="1798364"/>
    <lineage>
        <taxon>Bacteria</taxon>
        <taxon>Candidatus Giovannoniibacteriota</taxon>
    </lineage>
</organism>
<name>A0A1F5Y158_9BACT</name>
<dbReference type="GO" id="GO:0008270">
    <property type="term" value="F:zinc ion binding"/>
    <property type="evidence" value="ECO:0007669"/>
    <property type="project" value="InterPro"/>
</dbReference>
<evidence type="ECO:0000313" key="2">
    <source>
        <dbReference type="Proteomes" id="UP000178894"/>
    </source>
</evidence>
<evidence type="ECO:0008006" key="3">
    <source>
        <dbReference type="Google" id="ProtNLM"/>
    </source>
</evidence>
<protein>
    <recommendedName>
        <fullName evidence="3">Carbonic anhydrase</fullName>
    </recommendedName>
</protein>
<dbReference type="Proteomes" id="UP000178894">
    <property type="component" value="Unassembled WGS sequence"/>
</dbReference>
<dbReference type="InterPro" id="IPR036874">
    <property type="entry name" value="Carbonic_anhydrase_sf"/>
</dbReference>
<dbReference type="EMBL" id="MFIQ01000002">
    <property type="protein sequence ID" value="OGF93870.1"/>
    <property type="molecule type" value="Genomic_DNA"/>
</dbReference>